<dbReference type="EMBL" id="FOQD01000007">
    <property type="protein sequence ID" value="SFI23131.1"/>
    <property type="molecule type" value="Genomic_DNA"/>
</dbReference>
<keyword evidence="1" id="KW-0732">Signal</keyword>
<protein>
    <submittedName>
        <fullName evidence="2">Uncharacterized protein</fullName>
    </submittedName>
</protein>
<feature type="signal peptide" evidence="1">
    <location>
        <begin position="1"/>
        <end position="25"/>
    </location>
</feature>
<keyword evidence="3" id="KW-1185">Reference proteome</keyword>
<dbReference type="RefSeq" id="WP_092049762.1">
    <property type="nucleotide sequence ID" value="NZ_FOQD01000007.1"/>
</dbReference>
<gene>
    <name evidence="2" type="ORF">SAMN05421753_1075</name>
</gene>
<dbReference type="AlphaFoldDB" id="A0A1I3GJ07"/>
<reference evidence="3" key="1">
    <citation type="submission" date="2016-10" db="EMBL/GenBank/DDBJ databases">
        <authorList>
            <person name="Varghese N."/>
            <person name="Submissions S."/>
        </authorList>
    </citation>
    <scope>NUCLEOTIDE SEQUENCE [LARGE SCALE GENOMIC DNA]</scope>
    <source>
        <strain evidence="3">DSM 26348</strain>
    </source>
</reference>
<dbReference type="STRING" id="1576369.SAMN05421753_1075"/>
<dbReference type="OrthoDB" id="134501at2"/>
<evidence type="ECO:0000256" key="1">
    <source>
        <dbReference type="SAM" id="SignalP"/>
    </source>
</evidence>
<dbReference type="Proteomes" id="UP000199518">
    <property type="component" value="Unassembled WGS sequence"/>
</dbReference>
<organism evidence="2 3">
    <name type="scientific">Planctomicrobium piriforme</name>
    <dbReference type="NCBI Taxonomy" id="1576369"/>
    <lineage>
        <taxon>Bacteria</taxon>
        <taxon>Pseudomonadati</taxon>
        <taxon>Planctomycetota</taxon>
        <taxon>Planctomycetia</taxon>
        <taxon>Planctomycetales</taxon>
        <taxon>Planctomycetaceae</taxon>
        <taxon>Planctomicrobium</taxon>
    </lineage>
</organism>
<proteinExistence type="predicted"/>
<accession>A0A1I3GJ07</accession>
<sequence length="207" mass="22631">MRFLRMNFPSLLSAVVATFAATVPACGQVQEVVVGVTMTCPYENAIEGGCWSGAYWALLQLDGVKSVEKSANGYNCTARVTPKDKSFPDPELWAREFKKSVDQTYTFRGVELTAAGTAAAPNGNLTLHIPDVSEPIQLQPLEHKLQWNAKKKAPREPEPGERDACSQLAAQLKAAKGGELKVKVTGPLIKSENGYILEVREYFPMTE</sequence>
<feature type="chain" id="PRO_5011647205" evidence="1">
    <location>
        <begin position="26"/>
        <end position="207"/>
    </location>
</feature>
<name>A0A1I3GJ07_9PLAN</name>
<evidence type="ECO:0000313" key="2">
    <source>
        <dbReference type="EMBL" id="SFI23131.1"/>
    </source>
</evidence>
<evidence type="ECO:0000313" key="3">
    <source>
        <dbReference type="Proteomes" id="UP000199518"/>
    </source>
</evidence>